<feature type="compositionally biased region" description="Acidic residues" evidence="1">
    <location>
        <begin position="358"/>
        <end position="367"/>
    </location>
</feature>
<keyword evidence="4" id="KW-1185">Reference proteome</keyword>
<dbReference type="FunFam" id="3.90.190.10:FF:000090">
    <property type="entry name" value="Dual specificity phosphatase catalytic domain protein"/>
    <property type="match status" value="1"/>
</dbReference>
<protein>
    <submittedName>
        <fullName evidence="3">mRNA-capping enzyme</fullName>
    </submittedName>
</protein>
<dbReference type="CDD" id="cd14502">
    <property type="entry name" value="RNA_5'-triphosphatase"/>
    <property type="match status" value="1"/>
</dbReference>
<dbReference type="SUPFAM" id="SSF52799">
    <property type="entry name" value="(Phosphotyrosine protein) phosphatases II"/>
    <property type="match status" value="1"/>
</dbReference>
<reference evidence="3 4" key="1">
    <citation type="submission" date="2012-08" db="EMBL/GenBank/DDBJ databases">
        <authorList>
            <person name="Gan P.H.P."/>
            <person name="Ikeda K."/>
            <person name="Irieda H."/>
            <person name="Narusaka M."/>
            <person name="O'Connell R.J."/>
            <person name="Narusaka Y."/>
            <person name="Takano Y."/>
            <person name="Kubo Y."/>
            <person name="Shirasu K."/>
        </authorList>
    </citation>
    <scope>NUCLEOTIDE SEQUENCE [LARGE SCALE GENOMIC DNA]</scope>
    <source>
        <strain evidence="3 4">Nara gc5</strain>
    </source>
</reference>
<reference evidence="3 4" key="2">
    <citation type="submission" date="2020-04" db="EMBL/GenBank/DDBJ databases">
        <title>Genome sequencing and assembly of multiple isolates from the Colletotrichum gloeosporioides species complex.</title>
        <authorList>
            <person name="Gan P."/>
            <person name="Shirasu K."/>
        </authorList>
    </citation>
    <scope>NUCLEOTIDE SEQUENCE [LARGE SCALE GENOMIC DNA]</scope>
    <source>
        <strain evidence="3 4">Nara gc5</strain>
    </source>
</reference>
<evidence type="ECO:0000256" key="1">
    <source>
        <dbReference type="SAM" id="MobiDB-lite"/>
    </source>
</evidence>
<accession>A0A7J6JNG7</accession>
<dbReference type="InterPro" id="IPR051029">
    <property type="entry name" value="mRNA_Capping_Enz/RNA_Phosphat"/>
</dbReference>
<dbReference type="PROSITE" id="PS00383">
    <property type="entry name" value="TYR_PHOSPHATASE_1"/>
    <property type="match status" value="1"/>
</dbReference>
<dbReference type="InterPro" id="IPR029021">
    <property type="entry name" value="Prot-tyrosine_phosphatase-like"/>
</dbReference>
<dbReference type="PANTHER" id="PTHR10367">
    <property type="entry name" value="MRNA-CAPPING ENZYME"/>
    <property type="match status" value="1"/>
</dbReference>
<dbReference type="Pfam" id="PF00561">
    <property type="entry name" value="Abhydrolase_1"/>
    <property type="match status" value="1"/>
</dbReference>
<dbReference type="Gene3D" id="3.90.190.10">
    <property type="entry name" value="Protein tyrosine phosphatase superfamily"/>
    <property type="match status" value="1"/>
</dbReference>
<dbReference type="EMBL" id="ANPB02000001">
    <property type="protein sequence ID" value="KAF4492274.1"/>
    <property type="molecule type" value="Genomic_DNA"/>
</dbReference>
<dbReference type="InterPro" id="IPR000340">
    <property type="entry name" value="Dual-sp_phosphatase_cat-dom"/>
</dbReference>
<dbReference type="RefSeq" id="XP_031891649.1">
    <property type="nucleotide sequence ID" value="XM_032028930.1"/>
</dbReference>
<dbReference type="InParanoid" id="A0A7J6JNG7"/>
<dbReference type="SUPFAM" id="SSF53474">
    <property type="entry name" value="alpha/beta-Hydrolases"/>
    <property type="match status" value="1"/>
</dbReference>
<proteinExistence type="predicted"/>
<evidence type="ECO:0000313" key="4">
    <source>
        <dbReference type="Proteomes" id="UP000011096"/>
    </source>
</evidence>
<feature type="domain" description="Tyrosine specific protein phosphatases" evidence="2">
    <location>
        <begin position="536"/>
        <end position="611"/>
    </location>
</feature>
<dbReference type="OrthoDB" id="428974at2759"/>
<dbReference type="GO" id="GO:0004484">
    <property type="term" value="F:mRNA guanylyltransferase activity"/>
    <property type="evidence" value="ECO:0007669"/>
    <property type="project" value="TreeGrafter"/>
</dbReference>
<dbReference type="Proteomes" id="UP000011096">
    <property type="component" value="Unassembled WGS sequence"/>
</dbReference>
<dbReference type="InterPro" id="IPR016130">
    <property type="entry name" value="Tyr_Pase_AS"/>
</dbReference>
<dbReference type="Pfam" id="PF00782">
    <property type="entry name" value="DSPc"/>
    <property type="match status" value="1"/>
</dbReference>
<sequence>MGDQQQARGGWWTNPHDPESTDPDLLKQNSEIRTFTTDRYTYADIRIFYKRHQQADQLPKPSIPLLVFIHGLGGSVAQFHPLLTSLVHISSCLAIDLPGCGRSKFAQTSWDAYSPEAMAELLEVIIDEYRQKEPDRNVVLIGHSMGTTMCAQLASRNTTHRTDLRTHIVGLVAICPVSGPPPADKTALFRKLLWVPGWLFDLWRAYDRWGGPQSASVSRFVGPGADLELRKLQDRFNNQSRTPVWRRMAWGSLPTFKNGVARGGVPGKDVWAGVDVPVYLVGGEADKLTPPGEVGKIEEYLQTKAPLSPETGSEDGHETVVDSAAPVNTLQNVTDHVPESIDDIRDEDFQRDRRLDEGADTTEDPSTPDESSPANLPPQPRHPTKVVKSIIIPAPANHALLFMPSTARVLAHHISDFLACHVTGRFSLKWQLQYLSREGKWDVKNLAKWKNVVPVSLPIGPKGKPAVFRAMKTLREADDVHCPAEFVKNWGKIIKDVVDISHDQPVYDPRSMEKGGIRYHKFATVSKVPPSEGEVAHFVALVDKLREEQKKRAEEEGWEAVNGENQVIGVHCHYGFNRTGYFIVCYLVERCGLGVQEAIDTFAEARPNGIRHSHFLDKLHQVYVINNYLNNYNNYHNNNYSNNYNKKPKMNRFRVYATKTLSGTVAGPRKFHACKLSHDFGSAPAPKPIQQQNDTIAAADIESDVQKLAALVQSARAATERIEGHVGVRGCIVDDGRKLAGPLYRAIGFDVNVFEKVDKADVIRRKLAASFSGEGMVKGEGEGGKVLERLREVQGEMGEVLGRLEAVERESRVPVGGRGNWRGGRFLDLDCL</sequence>
<dbReference type="InterPro" id="IPR029058">
    <property type="entry name" value="AB_hydrolase_fold"/>
</dbReference>
<dbReference type="PANTHER" id="PTHR10367:SF25">
    <property type="entry name" value="DUAL SPECIFICITY PHOSPHATASE CATALYTIC DOMAIN PROTEIN (AFU_ORTHOLOGUE AFUA_1G03540)"/>
    <property type="match status" value="1"/>
</dbReference>
<feature type="region of interest" description="Disordered" evidence="1">
    <location>
        <begin position="324"/>
        <end position="383"/>
    </location>
</feature>
<feature type="region of interest" description="Disordered" evidence="1">
    <location>
        <begin position="1"/>
        <end position="25"/>
    </location>
</feature>
<dbReference type="GeneID" id="43613017"/>
<dbReference type="AlphaFoldDB" id="A0A7J6JNG7"/>
<dbReference type="PROSITE" id="PS50056">
    <property type="entry name" value="TYR_PHOSPHATASE_2"/>
    <property type="match status" value="1"/>
</dbReference>
<dbReference type="FunFam" id="3.40.50.1820:FF:000273">
    <property type="entry name" value="Dual specificity phosphatase catalytic domain protein"/>
    <property type="match status" value="1"/>
</dbReference>
<dbReference type="InterPro" id="IPR000073">
    <property type="entry name" value="AB_hydrolase_1"/>
</dbReference>
<dbReference type="Gene3D" id="3.40.50.1820">
    <property type="entry name" value="alpha/beta hydrolase"/>
    <property type="match status" value="1"/>
</dbReference>
<gene>
    <name evidence="3" type="primary">Rngtt</name>
    <name evidence="3" type="ORF">CGGC5_v001917</name>
</gene>
<evidence type="ECO:0000259" key="2">
    <source>
        <dbReference type="PROSITE" id="PS50056"/>
    </source>
</evidence>
<comment type="caution">
    <text evidence="3">The sequence shown here is derived from an EMBL/GenBank/DDBJ whole genome shotgun (WGS) entry which is preliminary data.</text>
</comment>
<organism evidence="3 4">
    <name type="scientific">Colletotrichum fructicola (strain Nara gc5)</name>
    <name type="common">Anthracnose fungus</name>
    <name type="synonym">Colletotrichum gloeosporioides (strain Nara gc5)</name>
    <dbReference type="NCBI Taxonomy" id="1213859"/>
    <lineage>
        <taxon>Eukaryota</taxon>
        <taxon>Fungi</taxon>
        <taxon>Dikarya</taxon>
        <taxon>Ascomycota</taxon>
        <taxon>Pezizomycotina</taxon>
        <taxon>Sordariomycetes</taxon>
        <taxon>Hypocreomycetidae</taxon>
        <taxon>Glomerellales</taxon>
        <taxon>Glomerellaceae</taxon>
        <taxon>Colletotrichum</taxon>
        <taxon>Colletotrichum gloeosporioides species complex</taxon>
    </lineage>
</organism>
<dbReference type="GO" id="GO:0006370">
    <property type="term" value="P:7-methylguanosine mRNA capping"/>
    <property type="evidence" value="ECO:0007669"/>
    <property type="project" value="TreeGrafter"/>
</dbReference>
<feature type="compositionally biased region" description="Basic and acidic residues" evidence="1">
    <location>
        <begin position="336"/>
        <end position="357"/>
    </location>
</feature>
<name>A0A7J6JNG7_COLFN</name>
<dbReference type="InterPro" id="IPR000387">
    <property type="entry name" value="Tyr_Pase_dom"/>
</dbReference>
<evidence type="ECO:0000313" key="3">
    <source>
        <dbReference type="EMBL" id="KAF4492274.1"/>
    </source>
</evidence>